<feature type="compositionally biased region" description="Basic residues" evidence="1">
    <location>
        <begin position="596"/>
        <end position="619"/>
    </location>
</feature>
<sequence length="632" mass="72777">MDIFNSIDWNPSINDIIDNEFVDGERLERESAMYRILRGTFTDPFIDAYEDFKGSITQVDIDANEKQKQAIIEEKNKIKETTVEEGEAGKHAKYYPGIRKTKAKFPRFSSLSADQHSACLRVLLQFSAPGKPDISKINREDLEMYTRLQSVISEEQTEFLKVAKSNWDGSEVKLIREDLINCKWKFKMKYIEQIPRHYVEAGTIPFICDKEISVCFNAVALEMGKLPRLIIPELVRPTYLPVDSQKLEKTYFSFPEPQRQKNLITEDLNCDKIIEAHDIDLVISSSGLNCLCSNLDSSYKSSWALPVTVREVNNRKVILVDKPLPPQARNIIQKNSWISKYIIRSFLLNPRHNSSVKLDQRDEFDLDAPQEENQPEGLNFSYNIFSIGSCGLQQNELMKNKVERDYRLLVRTKTDGIEKLSNNQVQYIITAPKMEHQLGLGAEAVTLDEASRQWAALTFRPDTTLLRVRASSWNQEVIQYERRTAISVNNEIKRLYNVKGEDSLQLLYNVAENMSKMTPGKYLIRHTPRNGAFASIYKEAEASGKNTIDLQAIYCDDQFQTIPNLPWPMIDKVVPLPMHECFNRMPALFHPDKKLFLKSRRNPPKNQKTPKKRMRKKGKKTEAADTSAETTT</sequence>
<protein>
    <submittedName>
        <fullName evidence="3">NARG2_0 protein</fullName>
    </submittedName>
    <submittedName>
        <fullName evidence="4">NARG2_1 protein</fullName>
    </submittedName>
</protein>
<organism evidence="3">
    <name type="scientific">Fopius arisanus</name>
    <dbReference type="NCBI Taxonomy" id="64838"/>
    <lineage>
        <taxon>Eukaryota</taxon>
        <taxon>Metazoa</taxon>
        <taxon>Ecdysozoa</taxon>
        <taxon>Arthropoda</taxon>
        <taxon>Hexapoda</taxon>
        <taxon>Insecta</taxon>
        <taxon>Pterygota</taxon>
        <taxon>Neoptera</taxon>
        <taxon>Endopterygota</taxon>
        <taxon>Hymenoptera</taxon>
        <taxon>Apocrita</taxon>
        <taxon>Ichneumonoidea</taxon>
        <taxon>Braconidae</taxon>
        <taxon>Opiinae</taxon>
        <taxon>Fopius</taxon>
    </lineage>
</organism>
<feature type="domain" description="Little elongation complex subunit 2 C-terminal" evidence="2">
    <location>
        <begin position="371"/>
        <end position="591"/>
    </location>
</feature>
<dbReference type="GO" id="GO:0008023">
    <property type="term" value="C:transcription elongation factor complex"/>
    <property type="evidence" value="ECO:0007669"/>
    <property type="project" value="InterPro"/>
</dbReference>
<dbReference type="GO" id="GO:0042796">
    <property type="term" value="P:snRNA transcription by RNA polymerase III"/>
    <property type="evidence" value="ECO:0007669"/>
    <property type="project" value="TreeGrafter"/>
</dbReference>
<evidence type="ECO:0000259" key="2">
    <source>
        <dbReference type="Pfam" id="PF10505"/>
    </source>
</evidence>
<proteinExistence type="predicted"/>
<dbReference type="EMBL" id="GBYB01008706">
    <property type="protein sequence ID" value="JAG78473.1"/>
    <property type="molecule type" value="Transcribed_RNA"/>
</dbReference>
<dbReference type="PANTHER" id="PTHR14633:SF3">
    <property type="entry name" value="LITTLE ELONGATION COMPLEX SUBUNIT 2"/>
    <property type="match status" value="1"/>
</dbReference>
<dbReference type="PANTHER" id="PTHR14633">
    <property type="entry name" value="LITTLE ELONGATION COMPLEX SUBUNIT 2"/>
    <property type="match status" value="1"/>
</dbReference>
<gene>
    <name evidence="3" type="primary">NARG2_0</name>
    <name evidence="4" type="synonym">NARG2_1</name>
    <name evidence="4" type="ORF">g.67302</name>
    <name evidence="3" type="ORF">g.67304</name>
</gene>
<dbReference type="Pfam" id="PF10505">
    <property type="entry name" value="NARG2_C"/>
    <property type="match status" value="1"/>
</dbReference>
<dbReference type="AlphaFoldDB" id="A0A0C9RNP5"/>
<evidence type="ECO:0000313" key="4">
    <source>
        <dbReference type="EMBL" id="JAG78474.1"/>
    </source>
</evidence>
<evidence type="ECO:0000256" key="1">
    <source>
        <dbReference type="SAM" id="MobiDB-lite"/>
    </source>
</evidence>
<dbReference type="EMBL" id="GBYB01008707">
    <property type="protein sequence ID" value="JAG78474.1"/>
    <property type="molecule type" value="Transcribed_RNA"/>
</dbReference>
<dbReference type="GO" id="GO:0045945">
    <property type="term" value="P:positive regulation of transcription by RNA polymerase III"/>
    <property type="evidence" value="ECO:0007669"/>
    <property type="project" value="TreeGrafter"/>
</dbReference>
<dbReference type="InterPro" id="IPR019535">
    <property type="entry name" value="ICE2_C"/>
</dbReference>
<feature type="region of interest" description="Disordered" evidence="1">
    <location>
        <begin position="596"/>
        <end position="632"/>
    </location>
</feature>
<dbReference type="GO" id="GO:0042795">
    <property type="term" value="P:snRNA transcription by RNA polymerase II"/>
    <property type="evidence" value="ECO:0007669"/>
    <property type="project" value="TreeGrafter"/>
</dbReference>
<reference evidence="3" key="1">
    <citation type="submission" date="2015-01" db="EMBL/GenBank/DDBJ databases">
        <title>Transcriptome Assembly of Fopius arisanus.</title>
        <authorList>
            <person name="Geib S."/>
        </authorList>
    </citation>
    <scope>NUCLEOTIDE SEQUENCE</scope>
</reference>
<evidence type="ECO:0000313" key="3">
    <source>
        <dbReference type="EMBL" id="JAG78473.1"/>
    </source>
</evidence>
<name>A0A0C9RNP5_9HYME</name>
<accession>A0A0C9RNP5</accession>